<organism evidence="1 2">
    <name type="scientific">Xanthomonas prunicola</name>
    <dbReference type="NCBI Taxonomy" id="2053930"/>
    <lineage>
        <taxon>Bacteria</taxon>
        <taxon>Pseudomonadati</taxon>
        <taxon>Pseudomonadota</taxon>
        <taxon>Gammaproteobacteria</taxon>
        <taxon>Lysobacterales</taxon>
        <taxon>Lysobacteraceae</taxon>
        <taxon>Xanthomonas</taxon>
    </lineage>
</organism>
<evidence type="ECO:0000313" key="1">
    <source>
        <dbReference type="EMBL" id="UXA64340.1"/>
    </source>
</evidence>
<evidence type="ECO:0000313" key="2">
    <source>
        <dbReference type="Proteomes" id="UP001058381"/>
    </source>
</evidence>
<protein>
    <submittedName>
        <fullName evidence="1">Uncharacterized protein</fullName>
    </submittedName>
</protein>
<dbReference type="EMBL" id="CP096142">
    <property type="protein sequence ID" value="UXA64340.1"/>
    <property type="molecule type" value="Genomic_DNA"/>
</dbReference>
<dbReference type="RefSeq" id="WP_252162107.1">
    <property type="nucleotide sequence ID" value="NZ_CP094827.1"/>
</dbReference>
<dbReference type="AlphaFoldDB" id="A0A9Q9IVH7"/>
<sequence>MNAYQIMIEGVFVKSPEMGRLTGGFHTTFFVIAVNAANASHKAKELLEKRMAAHSVVGVGAGWFASYYWVHDIWEVTAGKYSENEGHDSGFTFFLIGRMEKFFLAARRLFFSNYRQWILVHPELAESEPK</sequence>
<accession>A0A9Q9IVH7</accession>
<dbReference type="Proteomes" id="UP001058381">
    <property type="component" value="Chromosome"/>
</dbReference>
<proteinExistence type="predicted"/>
<gene>
    <name evidence="1" type="ORF">M0D43_15430</name>
</gene>
<reference evidence="1" key="1">
    <citation type="submission" date="2022-04" db="EMBL/GenBank/DDBJ databases">
        <title>Xanthomonas prunicola pv. tritici, a pathogen causing a previously unreported foliar disease of wheat.</title>
        <authorList>
            <person name="Clavijo F."/>
            <person name="Curland R.D."/>
            <person name="Dill-Macky R."/>
            <person name="Pereyra S."/>
            <person name="Roman-Reyna V."/>
            <person name="Siri M.I."/>
        </authorList>
    </citation>
    <scope>NUCLEOTIDE SEQUENCE</scope>
    <source>
        <strain evidence="1">CIX249</strain>
    </source>
</reference>
<dbReference type="GeneID" id="75152774"/>
<name>A0A9Q9IVH7_9XANT</name>